<name>A0AAE0WWC3_9PEZI</name>
<evidence type="ECO:0000313" key="4">
    <source>
        <dbReference type="Proteomes" id="UP001274830"/>
    </source>
</evidence>
<accession>A0AAE0WWC3</accession>
<dbReference type="SUPFAM" id="SSF54909">
    <property type="entry name" value="Dimeric alpha+beta barrel"/>
    <property type="match status" value="1"/>
</dbReference>
<dbReference type="InterPro" id="IPR009799">
    <property type="entry name" value="EthD_dom"/>
</dbReference>
<dbReference type="Gene3D" id="3.30.70.100">
    <property type="match status" value="1"/>
</dbReference>
<dbReference type="Pfam" id="PF07110">
    <property type="entry name" value="EthD"/>
    <property type="match status" value="1"/>
</dbReference>
<dbReference type="Proteomes" id="UP001274830">
    <property type="component" value="Unassembled WGS sequence"/>
</dbReference>
<dbReference type="EMBL" id="JAUTXT010000002">
    <property type="protein sequence ID" value="KAK3679197.1"/>
    <property type="molecule type" value="Genomic_DNA"/>
</dbReference>
<proteinExistence type="inferred from homology"/>
<protein>
    <recommendedName>
        <fullName evidence="2">EthD domain-containing protein</fullName>
    </recommendedName>
</protein>
<dbReference type="AlphaFoldDB" id="A0AAE0WWC3"/>
<comment type="caution">
    <text evidence="3">The sequence shown here is derived from an EMBL/GenBank/DDBJ whole genome shotgun (WGS) entry which is preliminary data.</text>
</comment>
<comment type="similarity">
    <text evidence="1">Belongs to the tpcK family.</text>
</comment>
<sequence length="164" mass="19087">MTLKKIDHDFKNESLTYDATPNNQPCIKLSFFFNKLPDVSYEQFHRHWETVHADLTIAARDFKACKIQRYVQFHQPPEMKEKAKQLGLEHIAFDGCSEIWVREWGDWMAFYNSPEYAAAMQPDCKHFMEFPIHVMVGYDTLIFGHAIPGEGGRDGVTAQTLKTR</sequence>
<keyword evidence="4" id="KW-1185">Reference proteome</keyword>
<organism evidence="3 4">
    <name type="scientific">Recurvomyces mirabilis</name>
    <dbReference type="NCBI Taxonomy" id="574656"/>
    <lineage>
        <taxon>Eukaryota</taxon>
        <taxon>Fungi</taxon>
        <taxon>Dikarya</taxon>
        <taxon>Ascomycota</taxon>
        <taxon>Pezizomycotina</taxon>
        <taxon>Dothideomycetes</taxon>
        <taxon>Dothideomycetidae</taxon>
        <taxon>Mycosphaerellales</taxon>
        <taxon>Teratosphaeriaceae</taxon>
        <taxon>Recurvomyces</taxon>
    </lineage>
</organism>
<feature type="domain" description="EthD" evidence="2">
    <location>
        <begin position="37"/>
        <end position="130"/>
    </location>
</feature>
<dbReference type="InterPro" id="IPR011008">
    <property type="entry name" value="Dimeric_a/b-barrel"/>
</dbReference>
<reference evidence="3" key="1">
    <citation type="submission" date="2023-07" db="EMBL/GenBank/DDBJ databases">
        <title>Black Yeasts Isolated from many extreme environments.</title>
        <authorList>
            <person name="Coleine C."/>
            <person name="Stajich J.E."/>
            <person name="Selbmann L."/>
        </authorList>
    </citation>
    <scope>NUCLEOTIDE SEQUENCE</scope>
    <source>
        <strain evidence="3">CCFEE 5485</strain>
    </source>
</reference>
<evidence type="ECO:0000256" key="1">
    <source>
        <dbReference type="ARBA" id="ARBA00005986"/>
    </source>
</evidence>
<gene>
    <name evidence="3" type="ORF">LTR78_000758</name>
</gene>
<evidence type="ECO:0000259" key="2">
    <source>
        <dbReference type="Pfam" id="PF07110"/>
    </source>
</evidence>
<evidence type="ECO:0000313" key="3">
    <source>
        <dbReference type="EMBL" id="KAK3679197.1"/>
    </source>
</evidence>
<dbReference type="GO" id="GO:0016491">
    <property type="term" value="F:oxidoreductase activity"/>
    <property type="evidence" value="ECO:0007669"/>
    <property type="project" value="InterPro"/>
</dbReference>